<dbReference type="PANTHER" id="PTHR47635">
    <property type="entry name" value="CUB DOMAIN-CONTAINING PROTEIN"/>
    <property type="match status" value="1"/>
</dbReference>
<comment type="caution">
    <text evidence="4">The sequence shown here is derived from an EMBL/GenBank/DDBJ whole genome shotgun (WGS) entry which is preliminary data.</text>
</comment>
<dbReference type="InterPro" id="IPR008979">
    <property type="entry name" value="Galactose-bd-like_sf"/>
</dbReference>
<keyword evidence="2" id="KW-1015">Disulfide bond</keyword>
<dbReference type="Proteomes" id="UP001597011">
    <property type="component" value="Unassembled WGS sequence"/>
</dbReference>
<dbReference type="NCBIfam" id="TIGR04183">
    <property type="entry name" value="Por_Secre_tail"/>
    <property type="match status" value="1"/>
</dbReference>
<dbReference type="SUPFAM" id="SSF49899">
    <property type="entry name" value="Concanavalin A-like lectins/glucanases"/>
    <property type="match status" value="1"/>
</dbReference>
<feature type="domain" description="LamG-like jellyroll fold" evidence="3">
    <location>
        <begin position="583"/>
        <end position="721"/>
    </location>
</feature>
<sequence length="1427" mass="154765">METNFKKVETAFLKRYLPYLFVIVVGLCYNNAKAQIAVDNTATGSVKNSKNLAFNHTVSTGLSNSVVVVSLLINENLNKINTLTYGGVALTEVETTKRGQVTLAIYTLVNPSSGTNVLSINTSKNADITLAVTSFSNVNQSNIFSSIQKESGNSGNVSKTISCDANSFGLDFLSLDDKTATVGTGQTVLFNKLNANGADRLYSSYKIASAGTDNLSWNFSSTNYNYIWGCLNAVPGKDTDGDGILDSVDLDDDNDGILDTVENISGTNNVALLGTVTSSSVGWGGVMTRINDNNTDGSYFNSNSVAHTLGSSQYDWIDIDLQSLKNIDNIVVWNRTDCCSDRLQNVFLMVSSTPFPSNYNLAAAQANAEFIHQFGVTNNVVSLDTAIEKKGRYIRIQKSGNNITNYLNIAEIQVFNFSDYDSDGVPNYLDLDSDGDGIPDNVEAQTTIGYIAPSGTVNSFGVDTNYAAGLNPVNTDGTDNPDYLDLDSDNEGGNDTVEAGLTLSGLDADNDGLDDNIDTTTGYTDVNGSINNPSLLPDTDSDVSTGGDVDFRDAIFNAPPVPMVDFDGVNDYLSRPSILNGLNNVTIMAWIKSDTGNSSDMVIAGEDSGCKLWLRNGKKPTFTIKSAGNVEKSASGDNIELNKWYHIAGVYTSATGLIKLYVNGELVSSYAVGNTGRVIENTSSSLGTFEIGRLSSNVTNKQYFKGDIDEVRVFNTALTDSQLQQIIYQEIENNNGNVRGTIIPKDITDSDTKAVLSWSNLKLYYRMGTEFTSDNKVKDYSGNGNHASVFNVTTSQEETAPMPYLTASNGNWNTAATWKCGDVWDLTDASNNREHSIIKISHDITISQSLKTKGLIIDEGKTLTVTGDNEIQNSYYLALNGTLDLMGDSQLVQTSTSDLVTSATGKLLRRQEGTSNVYRYNYWSSPVGIKGATSLIDNNTSANNPNNSAFKLNMLKDQSGFDMSFTSAYNQVGKISTYWLYTYKNGVTYWDWALLSPTAGFTPGVGYTQKGTGNAGLEQQYIFEGKPNNGTILVDVIDKGGNGSVANVSKTEYLLGNPYPSALDVEKFIDDNVGIIGGTLQLWQQWAGDSHYLDDYKGGYAQVNKLGGVRASQFVGISGATTNGSEGTLVPSKYLPVGQGFIAEIVATGTVKFKNSQRVFIKESDADGTYTSGSVFFKSTNTKSKSTDSTTDASQTSTMQKIRLEFNSVVGTQTRREVLLGFSDYTTDGYDYGYDAACSESNNNDFNLSLNGENMNIQAYSAITSDKVIPLNFKSSGNNTFEIKATEFENLDSSQEVYLRDNVTGTYFDLRQNTSYRFTSAAGKFNSRFEMVFQSQQKSLGVEEALASENYIYFQNSSNTLYAKKLNTAIAKLAIVNMRGQTITELSNVSQETLSNGIKISNVATGTYVAWFKTETGQVITKKFIVN</sequence>
<evidence type="ECO:0000259" key="3">
    <source>
        <dbReference type="SMART" id="SM00560"/>
    </source>
</evidence>
<evidence type="ECO:0000313" key="4">
    <source>
        <dbReference type="EMBL" id="MFD0834558.1"/>
    </source>
</evidence>
<organism evidence="4 5">
    <name type="scientific">Mariniflexile aquimaris</name>
    <dbReference type="NCBI Taxonomy" id="881009"/>
    <lineage>
        <taxon>Bacteria</taxon>
        <taxon>Pseudomonadati</taxon>
        <taxon>Bacteroidota</taxon>
        <taxon>Flavobacteriia</taxon>
        <taxon>Flavobacteriales</taxon>
        <taxon>Flavobacteriaceae</taxon>
        <taxon>Mariniflexile</taxon>
    </lineage>
</organism>
<dbReference type="Pfam" id="PF13385">
    <property type="entry name" value="Laminin_G_3"/>
    <property type="match status" value="1"/>
</dbReference>
<reference evidence="5" key="1">
    <citation type="journal article" date="2019" name="Int. J. Syst. Evol. Microbiol.">
        <title>The Global Catalogue of Microorganisms (GCM) 10K type strain sequencing project: providing services to taxonomists for standard genome sequencing and annotation.</title>
        <authorList>
            <consortium name="The Broad Institute Genomics Platform"/>
            <consortium name="The Broad Institute Genome Sequencing Center for Infectious Disease"/>
            <person name="Wu L."/>
            <person name="Ma J."/>
        </authorList>
    </citation>
    <scope>NUCLEOTIDE SEQUENCE [LARGE SCALE GENOMIC DNA]</scope>
    <source>
        <strain evidence="5">CCUG 60529</strain>
    </source>
</reference>
<dbReference type="RefSeq" id="WP_379938940.1">
    <property type="nucleotide sequence ID" value="NZ_JBHTIB010000002.1"/>
</dbReference>
<evidence type="ECO:0000256" key="2">
    <source>
        <dbReference type="ARBA" id="ARBA00023157"/>
    </source>
</evidence>
<dbReference type="InterPro" id="IPR026444">
    <property type="entry name" value="Secre_tail"/>
</dbReference>
<gene>
    <name evidence="4" type="ORF">ACFQ0I_02175</name>
</gene>
<protein>
    <submittedName>
        <fullName evidence="4">LamG-like jellyroll fold domain-containing protein</fullName>
    </submittedName>
</protein>
<dbReference type="Pfam" id="PF22633">
    <property type="entry name" value="F5_F8_type_C_2"/>
    <property type="match status" value="1"/>
</dbReference>
<dbReference type="SMART" id="SM00560">
    <property type="entry name" value="LamGL"/>
    <property type="match status" value="1"/>
</dbReference>
<evidence type="ECO:0000256" key="1">
    <source>
        <dbReference type="ARBA" id="ARBA00022729"/>
    </source>
</evidence>
<keyword evidence="5" id="KW-1185">Reference proteome</keyword>
<proteinExistence type="predicted"/>
<dbReference type="InterPro" id="IPR006558">
    <property type="entry name" value="LamG-like"/>
</dbReference>
<dbReference type="InterPro" id="IPR013320">
    <property type="entry name" value="ConA-like_dom_sf"/>
</dbReference>
<dbReference type="EMBL" id="JBHTIB010000002">
    <property type="protein sequence ID" value="MFD0834558.1"/>
    <property type="molecule type" value="Genomic_DNA"/>
</dbReference>
<dbReference type="SUPFAM" id="SSF49785">
    <property type="entry name" value="Galactose-binding domain-like"/>
    <property type="match status" value="1"/>
</dbReference>
<accession>A0ABW3BP87</accession>
<name>A0ABW3BP87_9FLAO</name>
<dbReference type="Gene3D" id="2.60.120.260">
    <property type="entry name" value="Galactose-binding domain-like"/>
    <property type="match status" value="1"/>
</dbReference>
<dbReference type="Gene3D" id="2.60.120.200">
    <property type="match status" value="1"/>
</dbReference>
<evidence type="ECO:0000313" key="5">
    <source>
        <dbReference type="Proteomes" id="UP001597011"/>
    </source>
</evidence>
<dbReference type="PANTHER" id="PTHR47635:SF2">
    <property type="entry name" value="LAMG-LIKE JELLYROLL FOLD DOMAIN-CONTAINING PROTEIN"/>
    <property type="match status" value="1"/>
</dbReference>
<keyword evidence="1" id="KW-0732">Signal</keyword>